<keyword evidence="1" id="KW-1133">Transmembrane helix</keyword>
<sequence>MIFAVVVNQVRLISWAPTMTYIYQLSNDDVLDFVQCDSAVYQVMKDGTVQMKGYKKGLTDNSLSFVKLDFSSVSRVFCQNDQQFSYLTQSGQLMVEDGIEQEKLKFKKISEHVLDYTGLSDVAFILTAEGLFVKGDCKDLVCGVSDTTFGDFTQILFATSFTSPIVSLRIHDGDSKNLFLYLENGDVYLTGKIGKFPIVSDSVPIRKIGSGFKSAYLGWNATVVQNVIFYIKGTDLMMYSSVLTPTEQLVQTGVRDIVFRDSQFFMLKKNVEVFYETSKKSQGVDLYCEKVPSDPLCIKIKANTFDQVSDCPDNSKAVCLIKTCIADYSNSDCVKDPCANTDLKCWAIECNQDSHANTPQCFIQYQNVTTPIMQSQNSYFRGFIMFSDETKPKDQNYKVSPGGAAGIAIAACVVFFVIILTIVIVQLKRKQVSTQITNQESPIEVTIAELTTAQTIEAQ</sequence>
<comment type="caution">
    <text evidence="2">The sequence shown here is derived from an EMBL/GenBank/DDBJ whole genome shotgun (WGS) entry which is preliminary data.</text>
</comment>
<dbReference type="AlphaFoldDB" id="A0AA86N6H1"/>
<organism evidence="2">
    <name type="scientific">Hexamita inflata</name>
    <dbReference type="NCBI Taxonomy" id="28002"/>
    <lineage>
        <taxon>Eukaryota</taxon>
        <taxon>Metamonada</taxon>
        <taxon>Diplomonadida</taxon>
        <taxon>Hexamitidae</taxon>
        <taxon>Hexamitinae</taxon>
        <taxon>Hexamita</taxon>
    </lineage>
</organism>
<feature type="transmembrane region" description="Helical" evidence="1">
    <location>
        <begin position="403"/>
        <end position="425"/>
    </location>
</feature>
<reference evidence="2" key="1">
    <citation type="submission" date="2023-06" db="EMBL/GenBank/DDBJ databases">
        <authorList>
            <person name="Kurt Z."/>
        </authorList>
    </citation>
    <scope>NUCLEOTIDE SEQUENCE</scope>
</reference>
<dbReference type="Proteomes" id="UP001642409">
    <property type="component" value="Unassembled WGS sequence"/>
</dbReference>
<evidence type="ECO:0000313" key="2">
    <source>
        <dbReference type="EMBL" id="CAI9913897.1"/>
    </source>
</evidence>
<keyword evidence="1" id="KW-0472">Membrane</keyword>
<evidence type="ECO:0000313" key="4">
    <source>
        <dbReference type="Proteomes" id="UP001642409"/>
    </source>
</evidence>
<dbReference type="EMBL" id="CAXDID020000437">
    <property type="protein sequence ID" value="CAL6091663.1"/>
    <property type="molecule type" value="Genomic_DNA"/>
</dbReference>
<reference evidence="3 4" key="2">
    <citation type="submission" date="2024-07" db="EMBL/GenBank/DDBJ databases">
        <authorList>
            <person name="Akdeniz Z."/>
        </authorList>
    </citation>
    <scope>NUCLEOTIDE SEQUENCE [LARGE SCALE GENOMIC DNA]</scope>
</reference>
<name>A0AA86N6H1_9EUKA</name>
<evidence type="ECO:0000313" key="3">
    <source>
        <dbReference type="EMBL" id="CAL6091663.1"/>
    </source>
</evidence>
<protein>
    <submittedName>
        <fullName evidence="3">Hypothetical_protein</fullName>
    </submittedName>
</protein>
<keyword evidence="4" id="KW-1185">Reference proteome</keyword>
<accession>A0AA86N6H1</accession>
<evidence type="ECO:0000256" key="1">
    <source>
        <dbReference type="SAM" id="Phobius"/>
    </source>
</evidence>
<keyword evidence="1" id="KW-0812">Transmembrane</keyword>
<proteinExistence type="predicted"/>
<dbReference type="EMBL" id="CATOUU010000038">
    <property type="protein sequence ID" value="CAI9913897.1"/>
    <property type="molecule type" value="Genomic_DNA"/>
</dbReference>
<gene>
    <name evidence="2" type="ORF">HINF_LOCUS1542</name>
    <name evidence="3" type="ORF">HINF_LOCUS65895</name>
</gene>